<dbReference type="RefSeq" id="XP_046058645.1">
    <property type="nucleotide sequence ID" value="XM_046207661.1"/>
</dbReference>
<reference evidence="2" key="1">
    <citation type="journal article" date="2021" name="Open Biol.">
        <title>Shared evolutionary footprints suggest mitochondrial oxidative damage underlies multiple complex I losses in fungi.</title>
        <authorList>
            <person name="Schikora-Tamarit M.A."/>
            <person name="Marcet-Houben M."/>
            <person name="Nosek J."/>
            <person name="Gabaldon T."/>
        </authorList>
    </citation>
    <scope>NUCLEOTIDE SEQUENCE</scope>
    <source>
        <strain evidence="2">CBS6075</strain>
    </source>
</reference>
<dbReference type="AlphaFoldDB" id="A0A9P8NXT4"/>
<evidence type="ECO:0000313" key="2">
    <source>
        <dbReference type="EMBL" id="KAH3661532.1"/>
    </source>
</evidence>
<comment type="caution">
    <text evidence="2">The sequence shown here is derived from an EMBL/GenBank/DDBJ whole genome shotgun (WGS) entry which is preliminary data.</text>
</comment>
<organism evidence="2 3">
    <name type="scientific">Ogataea philodendri</name>
    <dbReference type="NCBI Taxonomy" id="1378263"/>
    <lineage>
        <taxon>Eukaryota</taxon>
        <taxon>Fungi</taxon>
        <taxon>Dikarya</taxon>
        <taxon>Ascomycota</taxon>
        <taxon>Saccharomycotina</taxon>
        <taxon>Pichiomycetes</taxon>
        <taxon>Pichiales</taxon>
        <taxon>Pichiaceae</taxon>
        <taxon>Ogataea</taxon>
    </lineage>
</organism>
<protein>
    <submittedName>
        <fullName evidence="2">Uncharacterized protein</fullName>
    </submittedName>
</protein>
<dbReference type="EMBL" id="JAEUBE010000439">
    <property type="protein sequence ID" value="KAH3661532.1"/>
    <property type="molecule type" value="Genomic_DNA"/>
</dbReference>
<sequence length="1011" mass="111246">MAGCPGTELSKILLFGTSIVTPVKTSCPEVLSLLIGTALTSTTLQIAAAFLITFLANSTTSISLNDNSLLKTDSGVSLDVVLLPLWEALGDEQGQNTWLVLVQVGRLTLLLLEQLTFGLSDRSGQGSDVCQSVGQRNREWLLWSWPFGVQNGLLVSQNFFINELGKVWGNWRHQNGLGLKVLDNQVFVHAITNVANFSVVISGSLVVKESKLKTCFEVSSIVLLISLVDQRVHLVVKCFVKEVVLSGSESVDVLDNVLGPVFQSVHSENGGVCVTLVKVGIFNTVTRVSKSNSGSISTELLHHLGQSQEVSCRLGHLGVVQHQVTITSDTLWPELLLEQGNVTVDEESQVVWNQIFSRNRHVCWIEVFKLSSHDVKLFLRNVTLNLVDVTEDIIPNVIGHLFNLDSKWSRNFSVDVLVEKMRHSVVGVVDSRVGKRFNKVLWIPWDSGSQTVTSRNSPVLQPVENTFKSVSALSAVCVQVGETFQSLLLPGFFTVVQVPLILKRNNTLISRSRNDLRFWLTLFSGCKRNGILRRVDLQLLHKILGTKITILFSLDDRNWVLDNPLLFNAVVLRLVVKISGGGIVIRRVRWDTSNNTSTLRFQNGFHRKHSELFQWSQRSVNLRTNQSRSRNLQNVIVVTSNWGNLLVTHVLERFLGTDVVFSISSVEQSVINLWRHKTTRLTVHGFWSQGCCNKVHLLTSQVELLILQDLLSLFSKLGNFNLDTSVLLRENSLSGLSVVVHTWLTILHGVNRVSLTESDLVLLLQLVHLPSNKRIIESVVVSSDGRSSPVNLSTKRTNLLFNKRRKVRNPVVWVGEVLDLRGWNTQLLHNLKLSSPSWTVGREAICVWALKNGESECEKNKANFLETDGGAATGTGSSTTGACSVSVEFNNVRNVSVVFFESVCSSTGSVGFFRNDGKNSVSISSSSSSLTCGSSAGSSTGSDFSISKSPLISPPTTSGCSKTSSSSNSMGFSKSKESIHDSNILLVRSFSSLISSSVSPILISVFTFSTV</sequence>
<evidence type="ECO:0000313" key="3">
    <source>
        <dbReference type="Proteomes" id="UP000769157"/>
    </source>
</evidence>
<dbReference type="Proteomes" id="UP000769157">
    <property type="component" value="Unassembled WGS sequence"/>
</dbReference>
<name>A0A9P8NXT4_9ASCO</name>
<proteinExistence type="predicted"/>
<dbReference type="GeneID" id="70238344"/>
<evidence type="ECO:0000256" key="1">
    <source>
        <dbReference type="SAM" id="MobiDB-lite"/>
    </source>
</evidence>
<accession>A0A9P8NXT4</accession>
<dbReference type="OrthoDB" id="10684253at2759"/>
<gene>
    <name evidence="2" type="ORF">OGAPHI_006380</name>
</gene>
<reference evidence="2" key="2">
    <citation type="submission" date="2021-01" db="EMBL/GenBank/DDBJ databases">
        <authorList>
            <person name="Schikora-Tamarit M.A."/>
        </authorList>
    </citation>
    <scope>NUCLEOTIDE SEQUENCE</scope>
    <source>
        <strain evidence="2">CBS6075</strain>
    </source>
</reference>
<keyword evidence="3" id="KW-1185">Reference proteome</keyword>
<feature type="region of interest" description="Disordered" evidence="1">
    <location>
        <begin position="924"/>
        <end position="969"/>
    </location>
</feature>